<dbReference type="Proteomes" id="UP000007879">
    <property type="component" value="Unassembled WGS sequence"/>
</dbReference>
<dbReference type="GO" id="GO:0003676">
    <property type="term" value="F:nucleic acid binding"/>
    <property type="evidence" value="ECO:0007669"/>
    <property type="project" value="InterPro"/>
</dbReference>
<organism evidence="1 2">
    <name type="scientific">Amphimedon queenslandica</name>
    <name type="common">Sponge</name>
    <dbReference type="NCBI Taxonomy" id="400682"/>
    <lineage>
        <taxon>Eukaryota</taxon>
        <taxon>Metazoa</taxon>
        <taxon>Porifera</taxon>
        <taxon>Demospongiae</taxon>
        <taxon>Heteroscleromorpha</taxon>
        <taxon>Haplosclerida</taxon>
        <taxon>Niphatidae</taxon>
        <taxon>Amphimedon</taxon>
    </lineage>
</organism>
<evidence type="ECO:0000313" key="1">
    <source>
        <dbReference type="EnsemblMetazoa" id="XP_011405632.1"/>
    </source>
</evidence>
<reference evidence="1" key="2">
    <citation type="submission" date="2024-06" db="UniProtKB">
        <authorList>
            <consortium name="EnsemblMetazoa"/>
        </authorList>
    </citation>
    <scope>IDENTIFICATION</scope>
</reference>
<dbReference type="InterPro" id="IPR012337">
    <property type="entry name" value="RNaseH-like_sf"/>
</dbReference>
<dbReference type="InterPro" id="IPR036397">
    <property type="entry name" value="RNaseH_sf"/>
</dbReference>
<name>A0AAN0IPA4_AMPQE</name>
<dbReference type="KEGG" id="aqu:105313692"/>
<dbReference type="Gene3D" id="3.30.420.10">
    <property type="entry name" value="Ribonuclease H-like superfamily/Ribonuclease H"/>
    <property type="match status" value="2"/>
</dbReference>
<evidence type="ECO:0000313" key="2">
    <source>
        <dbReference type="Proteomes" id="UP000007879"/>
    </source>
</evidence>
<dbReference type="InterPro" id="IPR052160">
    <property type="entry name" value="Gypsy_RT_Integrase-like"/>
</dbReference>
<proteinExistence type="predicted"/>
<keyword evidence="2" id="KW-1185">Reference proteome</keyword>
<evidence type="ECO:0008006" key="3">
    <source>
        <dbReference type="Google" id="ProtNLM"/>
    </source>
</evidence>
<accession>A0AAN0IPA4</accession>
<dbReference type="PANTHER" id="PTHR47266">
    <property type="entry name" value="ENDONUCLEASE-RELATED"/>
    <property type="match status" value="1"/>
</dbReference>
<protein>
    <recommendedName>
        <fullName evidence="3">Integrase catalytic domain-containing protein</fullName>
    </recommendedName>
</protein>
<dbReference type="RefSeq" id="XP_011405632.1">
    <property type="nucleotide sequence ID" value="XM_011407330.1"/>
</dbReference>
<dbReference type="GeneID" id="105313692"/>
<dbReference type="AlphaFoldDB" id="A0AAN0IPA4"/>
<dbReference type="SUPFAM" id="SSF53098">
    <property type="entry name" value="Ribonuclease H-like"/>
    <property type="match status" value="1"/>
</dbReference>
<reference evidence="2" key="1">
    <citation type="journal article" date="2010" name="Nature">
        <title>The Amphimedon queenslandica genome and the evolution of animal complexity.</title>
        <authorList>
            <person name="Srivastava M."/>
            <person name="Simakov O."/>
            <person name="Chapman J."/>
            <person name="Fahey B."/>
            <person name="Gauthier M.E."/>
            <person name="Mitros T."/>
            <person name="Richards G.S."/>
            <person name="Conaco C."/>
            <person name="Dacre M."/>
            <person name="Hellsten U."/>
            <person name="Larroux C."/>
            <person name="Putnam N.H."/>
            <person name="Stanke M."/>
            <person name="Adamska M."/>
            <person name="Darling A."/>
            <person name="Degnan S.M."/>
            <person name="Oakley T.H."/>
            <person name="Plachetzki D.C."/>
            <person name="Zhai Y."/>
            <person name="Adamski M."/>
            <person name="Calcino A."/>
            <person name="Cummins S.F."/>
            <person name="Goodstein D.M."/>
            <person name="Harris C."/>
            <person name="Jackson D.J."/>
            <person name="Leys S.P."/>
            <person name="Shu S."/>
            <person name="Woodcroft B.J."/>
            <person name="Vervoort M."/>
            <person name="Kosik K.S."/>
            <person name="Manning G."/>
            <person name="Degnan B.M."/>
            <person name="Rokhsar D.S."/>
        </authorList>
    </citation>
    <scope>NUCLEOTIDE SEQUENCE [LARGE SCALE GENOMIC DNA]</scope>
</reference>
<sequence length="188" mass="21744">MELPLTVHGNKYVTVFMDYLTKWVEAFPAADETSEAIAILLANEIIFPHEDVYPFTGIEKINTTSHLQMDKLVEIMDRILHAMIAKYSSLQGENLDEYLPKLSFAYCTMYHESTKELRFFLLYGRDALIRGDEALSHRRHTGMVDVDDYKSELMISLAKAWYITWSSISKAQKAQKKQNDKEVRVKAI</sequence>
<dbReference type="EnsemblMetazoa" id="XM_011407330.1">
    <property type="protein sequence ID" value="XP_011405632.1"/>
    <property type="gene ID" value="LOC105313692"/>
</dbReference>